<dbReference type="InterPro" id="IPR020904">
    <property type="entry name" value="Sc_DH/Rdtase_CS"/>
</dbReference>
<reference evidence="4" key="1">
    <citation type="journal article" date="2019" name="Int. J. Syst. Evol. Microbiol.">
        <title>The Global Catalogue of Microorganisms (GCM) 10K type strain sequencing project: providing services to taxonomists for standard genome sequencing and annotation.</title>
        <authorList>
            <consortium name="The Broad Institute Genomics Platform"/>
            <consortium name="The Broad Institute Genome Sequencing Center for Infectious Disease"/>
            <person name="Wu L."/>
            <person name="Ma J."/>
        </authorList>
    </citation>
    <scope>NUCLEOTIDE SEQUENCE [LARGE SCALE GENOMIC DNA]</scope>
    <source>
        <strain evidence="4">JCM 17304</strain>
    </source>
</reference>
<dbReference type="EMBL" id="BAABDM010000007">
    <property type="protein sequence ID" value="GAA4102482.1"/>
    <property type="molecule type" value="Genomic_DNA"/>
</dbReference>
<proteinExistence type="inferred from homology"/>
<protein>
    <submittedName>
        <fullName evidence="3">SDR family oxidoreductase</fullName>
    </submittedName>
</protein>
<evidence type="ECO:0000256" key="2">
    <source>
        <dbReference type="RuleBase" id="RU000363"/>
    </source>
</evidence>
<dbReference type="RefSeq" id="WP_344937657.1">
    <property type="nucleotide sequence ID" value="NZ_BAABDM010000007.1"/>
</dbReference>
<dbReference type="PANTHER" id="PTHR42760">
    <property type="entry name" value="SHORT-CHAIN DEHYDROGENASES/REDUCTASES FAMILY MEMBER"/>
    <property type="match status" value="1"/>
</dbReference>
<organism evidence="3 4">
    <name type="scientific">Zhongshania borealis</name>
    <dbReference type="NCBI Taxonomy" id="889488"/>
    <lineage>
        <taxon>Bacteria</taxon>
        <taxon>Pseudomonadati</taxon>
        <taxon>Pseudomonadota</taxon>
        <taxon>Gammaproteobacteria</taxon>
        <taxon>Cellvibrionales</taxon>
        <taxon>Spongiibacteraceae</taxon>
        <taxon>Zhongshania</taxon>
    </lineage>
</organism>
<dbReference type="Proteomes" id="UP001500392">
    <property type="component" value="Unassembled WGS sequence"/>
</dbReference>
<sequence length="227" mass="23565">MTPLNIIVTGGFGELGTAVSQAFARNGHNVCRVDYASSPATTIDHTLDLAGIDLTKPLDCEKVASTAKNTFGGIDVLVNIAGGFYWGNLDNSELSDWERMFGMNLLTAVSMTKAALPEIQQSRSGRIINIGAIAALSADAGMGAYAASKSSIHRFTESLAKELSTSSTTVNAILPSTIDTKANRTAMPDADANSWVTPDAIADVILFLSSSAAHSISGALIPVSKGG</sequence>
<comment type="similarity">
    <text evidence="1 2">Belongs to the short-chain dehydrogenases/reductases (SDR) family.</text>
</comment>
<evidence type="ECO:0000256" key="1">
    <source>
        <dbReference type="ARBA" id="ARBA00006484"/>
    </source>
</evidence>
<dbReference type="InterPro" id="IPR036291">
    <property type="entry name" value="NAD(P)-bd_dom_sf"/>
</dbReference>
<comment type="caution">
    <text evidence="3">The sequence shown here is derived from an EMBL/GenBank/DDBJ whole genome shotgun (WGS) entry which is preliminary data.</text>
</comment>
<dbReference type="PROSITE" id="PS00061">
    <property type="entry name" value="ADH_SHORT"/>
    <property type="match status" value="1"/>
</dbReference>
<name>A0ABP7X1L1_9GAMM</name>
<evidence type="ECO:0000313" key="3">
    <source>
        <dbReference type="EMBL" id="GAA4102482.1"/>
    </source>
</evidence>
<dbReference type="InterPro" id="IPR002347">
    <property type="entry name" value="SDR_fam"/>
</dbReference>
<gene>
    <name evidence="3" type="ORF">GCM10022414_30360</name>
</gene>
<dbReference type="Pfam" id="PF00106">
    <property type="entry name" value="adh_short"/>
    <property type="match status" value="1"/>
</dbReference>
<dbReference type="Gene3D" id="3.40.50.720">
    <property type="entry name" value="NAD(P)-binding Rossmann-like Domain"/>
    <property type="match status" value="1"/>
</dbReference>
<dbReference type="PANTHER" id="PTHR42760:SF135">
    <property type="entry name" value="BLL7886 PROTEIN"/>
    <property type="match status" value="1"/>
</dbReference>
<keyword evidence="4" id="KW-1185">Reference proteome</keyword>
<accession>A0ABP7X1L1</accession>
<evidence type="ECO:0000313" key="4">
    <source>
        <dbReference type="Proteomes" id="UP001500392"/>
    </source>
</evidence>
<dbReference type="SUPFAM" id="SSF51735">
    <property type="entry name" value="NAD(P)-binding Rossmann-fold domains"/>
    <property type="match status" value="1"/>
</dbReference>
<dbReference type="PRINTS" id="PR00081">
    <property type="entry name" value="GDHRDH"/>
</dbReference>
<dbReference type="PRINTS" id="PR00080">
    <property type="entry name" value="SDRFAMILY"/>
</dbReference>